<dbReference type="AlphaFoldDB" id="A0A3D2XD46"/>
<dbReference type="InterPro" id="IPR006667">
    <property type="entry name" value="SLC41_membr_dom"/>
</dbReference>
<dbReference type="Proteomes" id="UP000262969">
    <property type="component" value="Unassembled WGS sequence"/>
</dbReference>
<evidence type="ECO:0000256" key="4">
    <source>
        <dbReference type="ARBA" id="ARBA00022692"/>
    </source>
</evidence>
<feature type="transmembrane region" description="Helical" evidence="9">
    <location>
        <begin position="353"/>
        <end position="373"/>
    </location>
</feature>
<keyword evidence="9" id="KW-1003">Cell membrane</keyword>
<dbReference type="InterPro" id="IPR006668">
    <property type="entry name" value="Mg_transptr_MgtE_intracell_dom"/>
</dbReference>
<dbReference type="SUPFAM" id="SSF54631">
    <property type="entry name" value="CBS-domain pair"/>
    <property type="match status" value="1"/>
</dbReference>
<evidence type="ECO:0000256" key="8">
    <source>
        <dbReference type="PROSITE-ProRule" id="PRU00703"/>
    </source>
</evidence>
<keyword evidence="4 9" id="KW-0812">Transmembrane</keyword>
<comment type="caution">
    <text evidence="9">Lacks conserved residue(s) required for the propagation of feature annotation.</text>
</comment>
<feature type="domain" description="CBS" evidence="10">
    <location>
        <begin position="195"/>
        <end position="251"/>
    </location>
</feature>
<dbReference type="SUPFAM" id="SSF161093">
    <property type="entry name" value="MgtE membrane domain-like"/>
    <property type="match status" value="1"/>
</dbReference>
<reference evidence="11 12" key="1">
    <citation type="journal article" date="2018" name="Nat. Biotechnol.">
        <title>A standardized bacterial taxonomy based on genome phylogeny substantially revises the tree of life.</title>
        <authorList>
            <person name="Parks D.H."/>
            <person name="Chuvochina M."/>
            <person name="Waite D.W."/>
            <person name="Rinke C."/>
            <person name="Skarshewski A."/>
            <person name="Chaumeil P.A."/>
            <person name="Hugenholtz P."/>
        </authorList>
    </citation>
    <scope>NUCLEOTIDE SEQUENCE [LARGE SCALE GENOMIC DNA]</scope>
    <source>
        <strain evidence="11">UBA11728</strain>
    </source>
</reference>
<evidence type="ECO:0000256" key="7">
    <source>
        <dbReference type="ARBA" id="ARBA00023136"/>
    </source>
</evidence>
<dbReference type="Pfam" id="PF03448">
    <property type="entry name" value="MgtE_N"/>
    <property type="match status" value="1"/>
</dbReference>
<feature type="transmembrane region" description="Helical" evidence="9">
    <location>
        <begin position="414"/>
        <end position="436"/>
    </location>
</feature>
<dbReference type="InterPro" id="IPR046342">
    <property type="entry name" value="CBS_dom_sf"/>
</dbReference>
<comment type="similarity">
    <text evidence="2 9">Belongs to the SLC41A transporter family.</text>
</comment>
<keyword evidence="6 9" id="KW-1133">Transmembrane helix</keyword>
<name>A0A3D2XD46_9FIRM</name>
<organism evidence="11 12">
    <name type="scientific">Lachnoclostridium phytofermentans</name>
    <dbReference type="NCBI Taxonomy" id="66219"/>
    <lineage>
        <taxon>Bacteria</taxon>
        <taxon>Bacillati</taxon>
        <taxon>Bacillota</taxon>
        <taxon>Clostridia</taxon>
        <taxon>Lachnospirales</taxon>
        <taxon>Lachnospiraceae</taxon>
    </lineage>
</organism>
<dbReference type="Gene3D" id="3.10.580.10">
    <property type="entry name" value="CBS-domain"/>
    <property type="match status" value="1"/>
</dbReference>
<keyword evidence="3 9" id="KW-0813">Transport</keyword>
<feature type="transmembrane region" description="Helical" evidence="9">
    <location>
        <begin position="379"/>
        <end position="402"/>
    </location>
</feature>
<dbReference type="Pfam" id="PF01769">
    <property type="entry name" value="MgtE"/>
    <property type="match status" value="1"/>
</dbReference>
<proteinExistence type="inferred from homology"/>
<dbReference type="SMART" id="SM00924">
    <property type="entry name" value="MgtE_N"/>
    <property type="match status" value="1"/>
</dbReference>
<keyword evidence="9" id="KW-0479">Metal-binding</keyword>
<feature type="domain" description="CBS" evidence="10">
    <location>
        <begin position="131"/>
        <end position="192"/>
    </location>
</feature>
<dbReference type="InterPro" id="IPR000644">
    <property type="entry name" value="CBS_dom"/>
</dbReference>
<keyword evidence="5 9" id="KW-0460">Magnesium</keyword>
<feature type="transmembrane region" description="Helical" evidence="9">
    <location>
        <begin position="279"/>
        <end position="299"/>
    </location>
</feature>
<keyword evidence="7 9" id="KW-0472">Membrane</keyword>
<evidence type="ECO:0000256" key="1">
    <source>
        <dbReference type="ARBA" id="ARBA00004141"/>
    </source>
</evidence>
<comment type="subunit">
    <text evidence="9">Homodimer.</text>
</comment>
<dbReference type="GO" id="GO:0015095">
    <property type="term" value="F:magnesium ion transmembrane transporter activity"/>
    <property type="evidence" value="ECO:0007669"/>
    <property type="project" value="UniProtKB-UniRule"/>
</dbReference>
<comment type="caution">
    <text evidence="11">The sequence shown here is derived from an EMBL/GenBank/DDBJ whole genome shotgun (WGS) entry which is preliminary data.</text>
</comment>
<dbReference type="InterPro" id="IPR036739">
    <property type="entry name" value="SLC41_membr_dom_sf"/>
</dbReference>
<evidence type="ECO:0000256" key="5">
    <source>
        <dbReference type="ARBA" id="ARBA00022842"/>
    </source>
</evidence>
<dbReference type="GO" id="GO:0005886">
    <property type="term" value="C:plasma membrane"/>
    <property type="evidence" value="ECO:0007669"/>
    <property type="project" value="UniProtKB-SubCell"/>
</dbReference>
<comment type="function">
    <text evidence="9">Acts as a magnesium transporter.</text>
</comment>
<dbReference type="InterPro" id="IPR038076">
    <property type="entry name" value="MgtE_N_sf"/>
</dbReference>
<evidence type="ECO:0000256" key="6">
    <source>
        <dbReference type="ARBA" id="ARBA00022989"/>
    </source>
</evidence>
<dbReference type="SMART" id="SM00116">
    <property type="entry name" value="CBS"/>
    <property type="match status" value="2"/>
</dbReference>
<evidence type="ECO:0000313" key="12">
    <source>
        <dbReference type="Proteomes" id="UP000262969"/>
    </source>
</evidence>
<dbReference type="NCBIfam" id="TIGR00400">
    <property type="entry name" value="mgtE"/>
    <property type="match status" value="1"/>
</dbReference>
<accession>A0A3D2XD46</accession>
<dbReference type="PANTHER" id="PTHR43773:SF1">
    <property type="entry name" value="MAGNESIUM TRANSPORTER MGTE"/>
    <property type="match status" value="1"/>
</dbReference>
<dbReference type="InterPro" id="IPR006669">
    <property type="entry name" value="MgtE_transporter"/>
</dbReference>
<comment type="subcellular location">
    <subcellularLocation>
        <location evidence="9">Cell membrane</location>
        <topology evidence="9">Multi-pass membrane protein</topology>
    </subcellularLocation>
    <subcellularLocation>
        <location evidence="1">Membrane</location>
        <topology evidence="1">Multi-pass membrane protein</topology>
    </subcellularLocation>
</comment>
<dbReference type="CDD" id="cd04606">
    <property type="entry name" value="CBS_pair_Mg_transporter"/>
    <property type="match status" value="1"/>
</dbReference>
<dbReference type="PROSITE" id="PS51371">
    <property type="entry name" value="CBS"/>
    <property type="match status" value="2"/>
</dbReference>
<sequence>MQEKVLELLENKRFNDLKHILETMNSADIAQILSEVKNEDMILLYRFLTKDTAVETFSYMETELQERLIHAMTDKELHDVTNELFLDDTVDLIEEMPANIVKRILQQTHPDQRKLINEFLKYPSRSAGSVMTIEFIDLKATMTVDEAFTKIRKIGLDKETIYTCYVLDDSRRLQGIVTVKDLLLAKNDTILSYIMETNLITVNTHDDKEEVARKFDKYDFLALPVVDQEFRLVGIITIDDAIDVMQEENTEDFERMAALAPSEDTYFRTSVFQHAKNRIVWLLALMLSATVTGVLITKYEDAFKAIPLLVAFIPMLMDTGGNCGSQTSTLVIRGMALDEIRSKDIFRVFYKEIRVALLVGVALGFVNGLRIFIQYNDLALAFVVGLTLIATVCLSKALGCLLPMVAKFFKLDPALMAAPLITTIVDTCSIMIYFTIALKIMNL</sequence>
<evidence type="ECO:0000256" key="3">
    <source>
        <dbReference type="ARBA" id="ARBA00022448"/>
    </source>
</evidence>
<dbReference type="Pfam" id="PF00571">
    <property type="entry name" value="CBS"/>
    <property type="match status" value="2"/>
</dbReference>
<dbReference type="SUPFAM" id="SSF158791">
    <property type="entry name" value="MgtE N-terminal domain-like"/>
    <property type="match status" value="1"/>
</dbReference>
<dbReference type="Gene3D" id="1.10.357.20">
    <property type="entry name" value="SLC41 divalent cation transporters, integral membrane domain"/>
    <property type="match status" value="1"/>
</dbReference>
<evidence type="ECO:0000259" key="10">
    <source>
        <dbReference type="PROSITE" id="PS51371"/>
    </source>
</evidence>
<dbReference type="PANTHER" id="PTHR43773">
    <property type="entry name" value="MAGNESIUM TRANSPORTER MGTE"/>
    <property type="match status" value="1"/>
</dbReference>
<keyword evidence="8" id="KW-0129">CBS domain</keyword>
<evidence type="ECO:0000256" key="2">
    <source>
        <dbReference type="ARBA" id="ARBA00009749"/>
    </source>
</evidence>
<dbReference type="EMBL" id="DPVV01000583">
    <property type="protein sequence ID" value="HCL04258.1"/>
    <property type="molecule type" value="Genomic_DNA"/>
</dbReference>
<gene>
    <name evidence="11" type="primary">mgtE</name>
    <name evidence="11" type="ORF">DHW61_17930</name>
</gene>
<evidence type="ECO:0000256" key="9">
    <source>
        <dbReference type="RuleBase" id="RU362011"/>
    </source>
</evidence>
<protein>
    <recommendedName>
        <fullName evidence="9">Magnesium transporter MgtE</fullName>
    </recommendedName>
</protein>
<dbReference type="Gene3D" id="1.25.60.10">
    <property type="entry name" value="MgtE N-terminal domain-like"/>
    <property type="match status" value="1"/>
</dbReference>
<dbReference type="GO" id="GO:0046872">
    <property type="term" value="F:metal ion binding"/>
    <property type="evidence" value="ECO:0007669"/>
    <property type="project" value="UniProtKB-KW"/>
</dbReference>
<evidence type="ECO:0000313" key="11">
    <source>
        <dbReference type="EMBL" id="HCL04258.1"/>
    </source>
</evidence>